<dbReference type="Pfam" id="PF00440">
    <property type="entry name" value="TetR_N"/>
    <property type="match status" value="1"/>
</dbReference>
<evidence type="ECO:0000313" key="4">
    <source>
        <dbReference type="EMBL" id="OAI12355.1"/>
    </source>
</evidence>
<dbReference type="OrthoDB" id="5816932at2"/>
<reference evidence="5 6" key="2">
    <citation type="submission" date="2016-03" db="EMBL/GenBank/DDBJ databases">
        <authorList>
            <person name="Heylen K."/>
            <person name="De Vos P."/>
            <person name="Vekeman B."/>
        </authorList>
    </citation>
    <scope>NUCLEOTIDE SEQUENCE [LARGE SCALE GENOMIC DNA]</scope>
    <source>
        <strain evidence="5 6">R-49807</strain>
    </source>
</reference>
<evidence type="ECO:0000259" key="3">
    <source>
        <dbReference type="Pfam" id="PF00440"/>
    </source>
</evidence>
<dbReference type="SUPFAM" id="SSF46689">
    <property type="entry name" value="Homeodomain-like"/>
    <property type="match status" value="1"/>
</dbReference>
<keyword evidence="6" id="KW-1185">Reference proteome</keyword>
<gene>
    <name evidence="5" type="ORF">A1356_05645</name>
    <name evidence="4" type="ORF">A1507_02390</name>
</gene>
<evidence type="ECO:0000313" key="6">
    <source>
        <dbReference type="Proteomes" id="UP000077734"/>
    </source>
</evidence>
<dbReference type="AlphaFoldDB" id="A0A177N391"/>
<comment type="caution">
    <text evidence="4">The sequence shown here is derived from an EMBL/GenBank/DDBJ whole genome shotgun (WGS) entry which is preliminary data.</text>
</comment>
<dbReference type="InterPro" id="IPR001647">
    <property type="entry name" value="HTH_TetR"/>
</dbReference>
<keyword evidence="1" id="KW-0238">DNA-binding</keyword>
<sequence>MEQELELTSENTQKKTVSQDEVLQAALKLFAEKGYFNTSLTDIKSALGIKTNSGINQFFKTKQAIAQTLHENILDSLSISIDDIRRRNRKAAEQLREIVDLLFRLTDDAPEVVQFLLFVNSDEFLSEPKPLIETAAFVKIKRIFQNGVKDGEIKAIDPLLAYTYFFGIINHTLEMVLKGGLPKTADSYLSQAWLVAWGCIAKK</sequence>
<accession>A0A177N391</accession>
<feature type="coiled-coil region" evidence="2">
    <location>
        <begin position="74"/>
        <end position="101"/>
    </location>
</feature>
<organism evidence="4 7">
    <name type="scientific">Methylomonas koyamae</name>
    <dbReference type="NCBI Taxonomy" id="702114"/>
    <lineage>
        <taxon>Bacteria</taxon>
        <taxon>Pseudomonadati</taxon>
        <taxon>Pseudomonadota</taxon>
        <taxon>Gammaproteobacteria</taxon>
        <taxon>Methylococcales</taxon>
        <taxon>Methylococcaceae</taxon>
        <taxon>Methylomonas</taxon>
    </lineage>
</organism>
<evidence type="ECO:0000256" key="1">
    <source>
        <dbReference type="ARBA" id="ARBA00023125"/>
    </source>
</evidence>
<dbReference type="RefSeq" id="WP_064025185.1">
    <property type="nucleotide sequence ID" value="NZ_AP019777.1"/>
</dbReference>
<proteinExistence type="predicted"/>
<keyword evidence="2" id="KW-0175">Coiled coil</keyword>
<dbReference type="PANTHER" id="PTHR43479">
    <property type="entry name" value="ACREF/ENVCD OPERON REPRESSOR-RELATED"/>
    <property type="match status" value="1"/>
</dbReference>
<dbReference type="Proteomes" id="UP000077857">
    <property type="component" value="Unassembled WGS sequence"/>
</dbReference>
<name>A0A177N391_9GAMM</name>
<feature type="domain" description="HTH tetR-type" evidence="3">
    <location>
        <begin position="23"/>
        <end position="66"/>
    </location>
</feature>
<dbReference type="Proteomes" id="UP000077734">
    <property type="component" value="Unassembled WGS sequence"/>
</dbReference>
<dbReference type="Gene3D" id="1.10.10.60">
    <property type="entry name" value="Homeodomain-like"/>
    <property type="match status" value="1"/>
</dbReference>
<dbReference type="InterPro" id="IPR036271">
    <property type="entry name" value="Tet_transcr_reg_TetR-rel_C_sf"/>
</dbReference>
<dbReference type="KEGG" id="mko:MKLM6_2665"/>
<dbReference type="EMBL" id="LUUJ01000110">
    <property type="protein sequence ID" value="OAI12355.1"/>
    <property type="molecule type" value="Genomic_DNA"/>
</dbReference>
<evidence type="ECO:0000313" key="5">
    <source>
        <dbReference type="EMBL" id="OAI29009.1"/>
    </source>
</evidence>
<dbReference type="InterPro" id="IPR009057">
    <property type="entry name" value="Homeodomain-like_sf"/>
</dbReference>
<dbReference type="PANTHER" id="PTHR43479:SF11">
    <property type="entry name" value="ACREF_ENVCD OPERON REPRESSOR-RELATED"/>
    <property type="match status" value="1"/>
</dbReference>
<dbReference type="InterPro" id="IPR050624">
    <property type="entry name" value="HTH-type_Tx_Regulator"/>
</dbReference>
<dbReference type="SUPFAM" id="SSF48498">
    <property type="entry name" value="Tetracyclin repressor-like, C-terminal domain"/>
    <property type="match status" value="1"/>
</dbReference>
<dbReference type="EMBL" id="LUUL01000052">
    <property type="protein sequence ID" value="OAI29009.1"/>
    <property type="molecule type" value="Genomic_DNA"/>
</dbReference>
<evidence type="ECO:0000256" key="2">
    <source>
        <dbReference type="SAM" id="Coils"/>
    </source>
</evidence>
<evidence type="ECO:0000313" key="7">
    <source>
        <dbReference type="Proteomes" id="UP000077857"/>
    </source>
</evidence>
<dbReference type="Gene3D" id="1.10.357.10">
    <property type="entry name" value="Tetracycline Repressor, domain 2"/>
    <property type="match status" value="1"/>
</dbReference>
<reference evidence="4 7" key="1">
    <citation type="submission" date="2016-03" db="EMBL/GenBank/DDBJ databases">
        <authorList>
            <person name="Ploux O."/>
        </authorList>
    </citation>
    <scope>NUCLEOTIDE SEQUENCE [LARGE SCALE GENOMIC DNA]</scope>
    <source>
        <strain evidence="4 7">R-45378</strain>
    </source>
</reference>
<protein>
    <submittedName>
        <fullName evidence="4">TetR family transcriptional regulator</fullName>
    </submittedName>
</protein>
<dbReference type="GO" id="GO:0003677">
    <property type="term" value="F:DNA binding"/>
    <property type="evidence" value="ECO:0007669"/>
    <property type="project" value="UniProtKB-KW"/>
</dbReference>